<keyword evidence="2" id="KW-1185">Reference proteome</keyword>
<comment type="caution">
    <text evidence="1">The sequence shown here is derived from an EMBL/GenBank/DDBJ whole genome shotgun (WGS) entry which is preliminary data.</text>
</comment>
<evidence type="ECO:0008006" key="3">
    <source>
        <dbReference type="Google" id="ProtNLM"/>
    </source>
</evidence>
<reference evidence="2" key="1">
    <citation type="submission" date="2017-03" db="EMBL/GenBank/DDBJ databases">
        <title>Phytopthora megakarya and P. palmivora, two closely related causual agents of cacao black pod achieved similar genome size and gene model numbers by different mechanisms.</title>
        <authorList>
            <person name="Ali S."/>
            <person name="Shao J."/>
            <person name="Larry D.J."/>
            <person name="Kronmiller B."/>
            <person name="Shen D."/>
            <person name="Strem M.D."/>
            <person name="Melnick R.L."/>
            <person name="Guiltinan M.J."/>
            <person name="Tyler B.M."/>
            <person name="Meinhardt L.W."/>
            <person name="Bailey B.A."/>
        </authorList>
    </citation>
    <scope>NUCLEOTIDE SEQUENCE [LARGE SCALE GENOMIC DNA]</scope>
    <source>
        <strain evidence="2">zdho120</strain>
    </source>
</reference>
<dbReference type="EMBL" id="NBNE01005429">
    <property type="protein sequence ID" value="OWZ03594.1"/>
    <property type="molecule type" value="Genomic_DNA"/>
</dbReference>
<proteinExistence type="predicted"/>
<gene>
    <name evidence="1" type="ORF">PHMEG_00024645</name>
</gene>
<organism evidence="1 2">
    <name type="scientific">Phytophthora megakarya</name>
    <dbReference type="NCBI Taxonomy" id="4795"/>
    <lineage>
        <taxon>Eukaryota</taxon>
        <taxon>Sar</taxon>
        <taxon>Stramenopiles</taxon>
        <taxon>Oomycota</taxon>
        <taxon>Peronosporomycetes</taxon>
        <taxon>Peronosporales</taxon>
        <taxon>Peronosporaceae</taxon>
        <taxon>Phytophthora</taxon>
    </lineage>
</organism>
<evidence type="ECO:0000313" key="1">
    <source>
        <dbReference type="EMBL" id="OWZ03594.1"/>
    </source>
</evidence>
<sequence>MEERYGGIPTELWNAVKVIIPFYSDNATNERAAAFWRSFEKCTNGMNDDLRLTAFEQCLKGKIWNRLRTAKRNRGESAEEWGDHIIRMCEALNYFEPRMRFEFFTDSIRNKQMRAMLNASMATSIDDACSLLLYKYMHLPIEEEDEFADTTSAVSPSQQDLLKETQQLNRCGCSNSSRTLVRLILVRLDIMELMRHCLFRLRKLLWRCPRQVEQSICLYLTSA</sequence>
<dbReference type="Proteomes" id="UP000198211">
    <property type="component" value="Unassembled WGS sequence"/>
</dbReference>
<evidence type="ECO:0000313" key="2">
    <source>
        <dbReference type="Proteomes" id="UP000198211"/>
    </source>
</evidence>
<dbReference type="OrthoDB" id="126468at2759"/>
<accession>A0A225VEQ0</accession>
<name>A0A225VEQ0_9STRA</name>
<dbReference type="AlphaFoldDB" id="A0A225VEQ0"/>
<protein>
    <recommendedName>
        <fullName evidence="3">Retrotransposon gag domain-containing protein</fullName>
    </recommendedName>
</protein>